<feature type="binding site" evidence="12">
    <location>
        <position position="782"/>
    </location>
    <ligand>
        <name>Mg(2+)</name>
        <dbReference type="ChEBI" id="CHEBI:18420"/>
        <label>2</label>
    </ligand>
</feature>
<dbReference type="Pfam" id="PF13395">
    <property type="entry name" value="HNH_4"/>
    <property type="match status" value="1"/>
</dbReference>
<dbReference type="KEGG" id="ptan:CRYO30217_01398"/>
<accession>A0A916NH15</accession>
<dbReference type="GO" id="GO:0003677">
    <property type="term" value="F:DNA binding"/>
    <property type="evidence" value="ECO:0007669"/>
    <property type="project" value="UniProtKB-UniRule"/>
</dbReference>
<dbReference type="GO" id="GO:0046872">
    <property type="term" value="F:metal ion binding"/>
    <property type="evidence" value="ECO:0007669"/>
    <property type="project" value="UniProtKB-UniRule"/>
</dbReference>
<comment type="function">
    <text evidence="12">CRISPR (clustered regularly interspaced short palindromic repeat) is an adaptive immune system that provides protection against mobile genetic elements (viruses, transposable elements and conjugative plasmids). CRISPR clusters contain spacers, sequences complementary to antecedent mobile elements, and target invading nucleic acids. CRISPR clusters are transcribed and processed into CRISPR RNA (crRNA). In type II CRISPR systems correct processing of pre-crRNA requires a trans-encoded small RNA (tracrRNA), endogenous ribonuclease 3 (rnc) and this protein. The tracrRNA serves as a guide for ribonuclease 3-aided processing of pre-crRNA. Subsequently Cas9/crRNA/tracrRNA endonucleolytically cleaves linear or circular dsDNA target complementary to the spacer; Cas9 is inactive in the absence of the 2 guide RNAs (gRNA). Cas9 recognizes the protospacer adjacent motif (PAM) in the CRISPR repeat sequences to help distinguish self versus nonself, as targets within the bacterial CRISPR locus do not have PAMs. PAM recognition is also required for catalytic activity.</text>
</comment>
<feature type="active site" description="For RuvC-like nuclease domain" evidence="12">
    <location>
        <position position="8"/>
    </location>
</feature>
<dbReference type="EMBL" id="OU015584">
    <property type="protein sequence ID" value="CAG5080621.1"/>
    <property type="molecule type" value="Genomic_DNA"/>
</dbReference>
<dbReference type="RefSeq" id="WP_258541600.1">
    <property type="nucleotide sequence ID" value="NZ_OU015584.1"/>
</dbReference>
<dbReference type="GO" id="GO:0043571">
    <property type="term" value="P:maintenance of CRISPR repeat elements"/>
    <property type="evidence" value="ECO:0007669"/>
    <property type="project" value="UniProtKB-UniRule"/>
</dbReference>
<feature type="binding site" evidence="12">
    <location>
        <position position="8"/>
    </location>
    <ligand>
        <name>Mg(2+)</name>
        <dbReference type="ChEBI" id="CHEBI:18420"/>
        <label>1</label>
    </ligand>
</feature>
<evidence type="ECO:0000256" key="9">
    <source>
        <dbReference type="ARBA" id="ARBA00023125"/>
    </source>
</evidence>
<dbReference type="PROSITE" id="PS51749">
    <property type="entry name" value="HNH_CAS9"/>
    <property type="match status" value="1"/>
</dbReference>
<feature type="binding site" evidence="12">
    <location>
        <position position="782"/>
    </location>
    <ligand>
        <name>Mg(2+)</name>
        <dbReference type="ChEBI" id="CHEBI:18420"/>
        <label>1</label>
    </ligand>
</feature>
<dbReference type="GO" id="GO:0051607">
    <property type="term" value="P:defense response to virus"/>
    <property type="evidence" value="ECO:0007669"/>
    <property type="project" value="UniProtKB-UniRule"/>
</dbReference>
<evidence type="ECO:0000313" key="14">
    <source>
        <dbReference type="EMBL" id="CAG5080621.1"/>
    </source>
</evidence>
<reference evidence="14" key="1">
    <citation type="submission" date="2021-04" db="EMBL/GenBank/DDBJ databases">
        <authorList>
            <person name="Rodrigo-Torres L."/>
            <person name="Arahal R. D."/>
            <person name="Lucena T."/>
        </authorList>
    </citation>
    <scope>NUCLEOTIDE SEQUENCE</scope>
    <source>
        <strain evidence="14">AS29M-1</strain>
    </source>
</reference>
<dbReference type="EC" id="3.1.-.-" evidence="12"/>
<evidence type="ECO:0000256" key="10">
    <source>
        <dbReference type="ARBA" id="ARBA00023211"/>
    </source>
</evidence>
<comment type="domain">
    <text evidence="12">Has 2 endonuclease domains. The discontinuous RuvC-like domain cleaves the target DNA noncomplementary to crRNA while the HNH nuclease domain cleaves the target DNA complementary to crRNA.</text>
</comment>
<organism evidence="14 15">
    <name type="scientific">Parvicella tangerina</name>
    <dbReference type="NCBI Taxonomy" id="2829795"/>
    <lineage>
        <taxon>Bacteria</taxon>
        <taxon>Pseudomonadati</taxon>
        <taxon>Bacteroidota</taxon>
        <taxon>Flavobacteriia</taxon>
        <taxon>Flavobacteriales</taxon>
        <taxon>Parvicellaceae</taxon>
        <taxon>Parvicella</taxon>
    </lineage>
</organism>
<evidence type="ECO:0000256" key="4">
    <source>
        <dbReference type="ARBA" id="ARBA00022759"/>
    </source>
</evidence>
<evidence type="ECO:0000256" key="3">
    <source>
        <dbReference type="ARBA" id="ARBA00022723"/>
    </source>
</evidence>
<evidence type="ECO:0000256" key="8">
    <source>
        <dbReference type="ARBA" id="ARBA00023118"/>
    </source>
</evidence>
<feature type="domain" description="HNH Cas9-type" evidence="13">
    <location>
        <begin position="828"/>
        <end position="992"/>
    </location>
</feature>
<dbReference type="Gene3D" id="3.30.420.10">
    <property type="entry name" value="Ribonuclease H-like superfamily/Ribonuclease H"/>
    <property type="match status" value="2"/>
</dbReference>
<evidence type="ECO:0000256" key="11">
    <source>
        <dbReference type="ARBA" id="ARBA00046380"/>
    </source>
</evidence>
<dbReference type="HAMAP" id="MF_01480">
    <property type="entry name" value="Cas9"/>
    <property type="match status" value="1"/>
</dbReference>
<dbReference type="InterPro" id="IPR032239">
    <property type="entry name" value="Cas9-BH"/>
</dbReference>
<keyword evidence="15" id="KW-1185">Reference proteome</keyword>
<feature type="binding site" evidence="12">
    <location>
        <position position="8"/>
    </location>
    <ligand>
        <name>Mg(2+)</name>
        <dbReference type="ChEBI" id="CHEBI:18420"/>
        <label>2</label>
    </ligand>
</feature>
<name>A0A916NH15_9FLAO</name>
<dbReference type="Proteomes" id="UP000683507">
    <property type="component" value="Chromosome"/>
</dbReference>
<protein>
    <recommendedName>
        <fullName evidence="12">CRISPR-associated endonuclease Cas9</fullName>
        <ecNumber evidence="12">3.1.-.-</ecNumber>
    </recommendedName>
</protein>
<dbReference type="GO" id="GO:0016787">
    <property type="term" value="F:hydrolase activity"/>
    <property type="evidence" value="ECO:0007669"/>
    <property type="project" value="UniProtKB-KW"/>
</dbReference>
<feature type="binding site" evidence="12">
    <location>
        <position position="1096"/>
    </location>
    <ligand>
        <name>Mg(2+)</name>
        <dbReference type="ChEBI" id="CHEBI:18420"/>
        <label>2</label>
    </ligand>
</feature>
<evidence type="ECO:0000256" key="5">
    <source>
        <dbReference type="ARBA" id="ARBA00022801"/>
    </source>
</evidence>
<gene>
    <name evidence="12 14" type="primary">cas9</name>
    <name evidence="14" type="ORF">CRYO30217_01398</name>
</gene>
<comment type="similarity">
    <text evidence="12">Belongs to the CRISPR-associated Cas9 family.</text>
</comment>
<dbReference type="InterPro" id="IPR028629">
    <property type="entry name" value="Cas9"/>
</dbReference>
<sequence length="1515" mass="177395">MKRILGLDLGTNSIGWSLIQNDFEKKEGQIDGLGVRIIPMSQDVLGKFDAGQSHSQTADRTKYRGVRRLYQRDNLRRERLHRVLNILGFLPKHYADNIDFEKRFGQFKPGREVKLNYRRNEQGEYEFVFKNSFEEMVTEFKKTQPHLFYTKENGQETNIPYDWTLYYLRKKALSQPLTKEELAWVILNFNQKRGYYQLRGEEVEEDKNKQFVQLRVKELIDSGDKVKGNTLYDVYFENGWKYDKQIVKVEDWKGRTKEFIVTISTLKNGDTKYSYKTVDSEKDWIAIKAKTEQDIDQSKKTVGQFIYETLLENPTQKIRGKLVKTIERKFYRDEFKQILSKQIELQPELFTRELYKACVEELYPRNEAHQNSIKDKGFEYLFTDDIIFYQRPLKSQKSNIAGCQLEFRSYKKKNVETGKLEVVKEPVKAISKSHPLFQEFRIWQWLQNLRIYNKEKIENGKLEDITHQLLPDEASRVALFDFLNSKKELDQKQFLDFFVKQKLIDKKEKENYRWNYVEDKKYPFAETRSQFLTRMSKVNEIENVEEFLSEKTQVGTNENSPFISRIEQLWHIIYSVSDIEEYKKALGKFAEKHNIDKDSFVENFIKFPPFKSDYGSYSKKAIEKLLPVMRIGKYWSEEEVPDEVKKRANSIMERVKALGLKEVYSDKDLASALANVSDDDISKQLIKSLIPFKDINPVKGLNTYQATYLVYGRHSEVGDIQRWESPADIDTYLRNFKQHSLRNPIVEQVVTETLRVVRDIWSYYGNGERDFFNEIHVELGREMKSPKGKREEISKRNTENENTNYRIQEVLKDLMGDKSIEGDVRSYSPSQQEILKIFEEGVSQNPDADYSEVSEDEIQKIKRNNNPTQKEIQRYRLWLEQGYISPYTGKLIPLSKLFTHEYQIEHIIPQSRYFDNSLSNKVICESEVNEDKGNKTAYEYLKEKKGSIVNGHQLLSLDGYEAHVGKYFKKNKQKLKKLLSEDIPEGFINRQLNDSRYISKLIKGLLSNIVREENEQEATSKNLIPVTGVVTSKLKHDWGLNDKWNEIIAPRFKRLNELTQSNKFGFWDKEINAFRIQVPDEISKGFSKKRIDHRHHALDALVVACTTRNHTHYLSALNAEKENYGLREKLLIKNEKGHFTKTFQMPWSGFTMEAKNELEKIIVSFKQNLRVINKTNNKFWSYKDENGNLNIGKDGKPKKKLRKQTKGDSWAIRQPLHEETISGVVNLTWVETKGGEQITATRKVLDKTFNLNKIEKITDTGIQKILKKYLTQEKFKAIDKAGNVSYNSEIAFSPEGVDDLNKNMKDFNGGKNHKPIYKVRVYEKGSGRFPLSHKGVNKKKYAQGSPNLYFTIYRNGENKYYETVPLHDVIAHQKEMAHLSKNERIDVPVKSTIINKGKEIEVDLALVLSPLDLVYIPTLEERANGNSIDFNNLTDDQIKRIYNVNDFSGYTCYFSPNTLAKAIYPKEVDMKYNEKKKKTTGSYDTKTASLEGDSIKDCCIKLRVDRLGNISRHSM</sequence>
<feature type="binding site" evidence="12">
    <location>
        <position position="778"/>
    </location>
    <ligand>
        <name>Mg(2+)</name>
        <dbReference type="ChEBI" id="CHEBI:18420"/>
        <label>1</label>
    </ligand>
</feature>
<keyword evidence="7 12" id="KW-0694">RNA-binding</keyword>
<evidence type="ECO:0000256" key="12">
    <source>
        <dbReference type="HAMAP-Rule" id="MF_01480"/>
    </source>
</evidence>
<evidence type="ECO:0000256" key="7">
    <source>
        <dbReference type="ARBA" id="ARBA00022884"/>
    </source>
</evidence>
<evidence type="ECO:0000256" key="2">
    <source>
        <dbReference type="ARBA" id="ARBA00022722"/>
    </source>
</evidence>
<dbReference type="Gene3D" id="1.10.30.50">
    <property type="match status" value="1"/>
</dbReference>
<keyword evidence="6 12" id="KW-0460">Magnesium</keyword>
<comment type="cofactor">
    <cofactor evidence="1 12">
        <name>Mg(2+)</name>
        <dbReference type="ChEBI" id="CHEBI:18420"/>
    </cofactor>
</comment>
<keyword evidence="2 12" id="KW-0540">Nuclease</keyword>
<evidence type="ECO:0000256" key="6">
    <source>
        <dbReference type="ARBA" id="ARBA00022842"/>
    </source>
</evidence>
<keyword evidence="9 12" id="KW-0238">DNA-binding</keyword>
<dbReference type="Pfam" id="PF18541">
    <property type="entry name" value="RuvC_III"/>
    <property type="match status" value="1"/>
</dbReference>
<dbReference type="GO" id="GO:0004519">
    <property type="term" value="F:endonuclease activity"/>
    <property type="evidence" value="ECO:0007669"/>
    <property type="project" value="UniProtKB-UniRule"/>
</dbReference>
<keyword evidence="4 12" id="KW-0255">Endonuclease</keyword>
<dbReference type="InterPro" id="IPR041383">
    <property type="entry name" value="RuvC_III"/>
</dbReference>
<comment type="subunit">
    <text evidence="11 12">Monomer. Binds crRNA and tracrRNA.</text>
</comment>
<evidence type="ECO:0000256" key="1">
    <source>
        <dbReference type="ARBA" id="ARBA00001946"/>
    </source>
</evidence>
<keyword evidence="8 12" id="KW-0051">Antiviral defense</keyword>
<evidence type="ECO:0000313" key="15">
    <source>
        <dbReference type="Proteomes" id="UP000683507"/>
    </source>
</evidence>
<keyword evidence="3 12" id="KW-0479">Metal-binding</keyword>
<dbReference type="InterPro" id="IPR036397">
    <property type="entry name" value="RNaseH_sf"/>
</dbReference>
<dbReference type="InterPro" id="IPR003615">
    <property type="entry name" value="HNH_nuc"/>
</dbReference>
<dbReference type="InterPro" id="IPR033114">
    <property type="entry name" value="HNH_CAS9"/>
</dbReference>
<dbReference type="Pfam" id="PF16593">
    <property type="entry name" value="Cas9-BH"/>
    <property type="match status" value="1"/>
</dbReference>
<dbReference type="NCBIfam" id="TIGR01865">
    <property type="entry name" value="cas_Csn1"/>
    <property type="match status" value="2"/>
</dbReference>
<dbReference type="GO" id="GO:0003723">
    <property type="term" value="F:RNA binding"/>
    <property type="evidence" value="ECO:0007669"/>
    <property type="project" value="UniProtKB-UniRule"/>
</dbReference>
<feature type="active site" description="Proton acceptor for HNH nuclease domain" evidence="12">
    <location>
        <position position="906"/>
    </location>
</feature>
<proteinExistence type="inferred from homology"/>
<keyword evidence="10" id="KW-0464">Manganese</keyword>
<keyword evidence="5 12" id="KW-0378">Hydrolase</keyword>
<evidence type="ECO:0000259" key="13">
    <source>
        <dbReference type="PROSITE" id="PS51749"/>
    </source>
</evidence>